<dbReference type="EMBL" id="CP017080">
    <property type="protein sequence ID" value="AOH54479.1"/>
    <property type="molecule type" value="Genomic_DNA"/>
</dbReference>
<evidence type="ECO:0008006" key="4">
    <source>
        <dbReference type="Google" id="ProtNLM"/>
    </source>
</evidence>
<evidence type="ECO:0000313" key="2">
    <source>
        <dbReference type="EMBL" id="AOH54479.1"/>
    </source>
</evidence>
<feature type="coiled-coil region" evidence="1">
    <location>
        <begin position="83"/>
        <end position="117"/>
    </location>
</feature>
<evidence type="ECO:0000256" key="1">
    <source>
        <dbReference type="SAM" id="Coils"/>
    </source>
</evidence>
<gene>
    <name evidence="2" type="ORF">ABE28_008950</name>
</gene>
<accession>A0A1B3XMN6</accession>
<dbReference type="InterPro" id="IPR025580">
    <property type="entry name" value="Gp46"/>
</dbReference>
<dbReference type="STRING" id="264697.ABE28_008950"/>
<sequence>MNLEDIRSYLVQNKDNQDVREFVNGLNPVTIDRVKDFATVNDDGRNWLQSQKDSFFSSSLDTWKKNNLDEVVMGKVKELYPEETEEQKRIRLLEQKLEEAEKKEQRETLRNKALSLATEKELPTSLVDFFLGEDEEKTIANLAKLEDTFNPYIESKVEQRFKDTGRKFQKGSNGDNSIATDIAKQRNEQQQTSQNNAWG</sequence>
<keyword evidence="1" id="KW-0175">Coiled coil</keyword>
<organism evidence="2 3">
    <name type="scientific">Peribacillus muralis</name>
    <dbReference type="NCBI Taxonomy" id="264697"/>
    <lineage>
        <taxon>Bacteria</taxon>
        <taxon>Bacillati</taxon>
        <taxon>Bacillota</taxon>
        <taxon>Bacilli</taxon>
        <taxon>Bacillales</taxon>
        <taxon>Bacillaceae</taxon>
        <taxon>Peribacillus</taxon>
    </lineage>
</organism>
<dbReference type="AlphaFoldDB" id="A0A1B3XMN6"/>
<keyword evidence="3" id="KW-1185">Reference proteome</keyword>
<evidence type="ECO:0000313" key="3">
    <source>
        <dbReference type="Proteomes" id="UP000077926"/>
    </source>
</evidence>
<dbReference type="OrthoDB" id="1901795at2"/>
<dbReference type="KEGG" id="bmur:ABE28_008950"/>
<dbReference type="RefSeq" id="WP_064465816.1">
    <property type="nucleotide sequence ID" value="NZ_CP017080.1"/>
</dbReference>
<reference evidence="2 3" key="1">
    <citation type="submission" date="2016-08" db="EMBL/GenBank/DDBJ databases">
        <title>Complete genome sequence of Bacillus muralis G25-68, a strain with toxicity to nematodes.</title>
        <authorList>
            <person name="Zheng Z."/>
        </authorList>
    </citation>
    <scope>NUCLEOTIDE SEQUENCE [LARGE SCALE GENOMIC DNA]</scope>
    <source>
        <strain evidence="2 3">G25-68</strain>
    </source>
</reference>
<dbReference type="Proteomes" id="UP000077926">
    <property type="component" value="Chromosome"/>
</dbReference>
<protein>
    <recommendedName>
        <fullName evidence="4">DUF4355 domain-containing protein</fullName>
    </recommendedName>
</protein>
<name>A0A1B3XMN6_9BACI</name>
<proteinExistence type="predicted"/>
<dbReference type="Pfam" id="PF14265">
    <property type="entry name" value="DUF4355"/>
    <property type="match status" value="1"/>
</dbReference>